<accession>A0ABW1EAZ0</accession>
<dbReference type="InterPro" id="IPR036237">
    <property type="entry name" value="Xyl_isomerase-like_sf"/>
</dbReference>
<dbReference type="Proteomes" id="UP001596091">
    <property type="component" value="Unassembled WGS sequence"/>
</dbReference>
<dbReference type="SUPFAM" id="SSF51658">
    <property type="entry name" value="Xylose isomerase-like"/>
    <property type="match status" value="1"/>
</dbReference>
<name>A0ABW1EAZ0_9BACT</name>
<dbReference type="NCBIfam" id="TIGR01409">
    <property type="entry name" value="TAT_signal_seq"/>
    <property type="match status" value="1"/>
</dbReference>
<dbReference type="InterPro" id="IPR013022">
    <property type="entry name" value="Xyl_isomerase-like_TIM-brl"/>
</dbReference>
<feature type="domain" description="Xylose isomerase-like TIM barrel" evidence="1">
    <location>
        <begin position="60"/>
        <end position="292"/>
    </location>
</feature>
<gene>
    <name evidence="2" type="ORF">ACFPT7_01480</name>
</gene>
<keyword evidence="3" id="KW-1185">Reference proteome</keyword>
<dbReference type="Gene3D" id="3.20.20.150">
    <property type="entry name" value="Divalent-metal-dependent TIM barrel enzymes"/>
    <property type="match status" value="1"/>
</dbReference>
<dbReference type="RefSeq" id="WP_263334766.1">
    <property type="nucleotide sequence ID" value="NZ_JAGSYH010000002.1"/>
</dbReference>
<evidence type="ECO:0000313" key="3">
    <source>
        <dbReference type="Proteomes" id="UP001596091"/>
    </source>
</evidence>
<dbReference type="PANTHER" id="PTHR12110">
    <property type="entry name" value="HYDROXYPYRUVATE ISOMERASE"/>
    <property type="match status" value="1"/>
</dbReference>
<dbReference type="Pfam" id="PF01261">
    <property type="entry name" value="AP_endonuc_2"/>
    <property type="match status" value="1"/>
</dbReference>
<sequence>MNAISRRDFLSRTAYAGAGAVALSALPRASWANPLGLPIGIQLYAVSKPLHDDPAGTLKELYSIGYREVESAGSQAGMTTEAFRKLIDDAGLKCPSAHLQLAEGDLGKQFDQAHALGAHYAVSSVLRSFSPEFMKAVKAAMDSGGKIPAPKMAPMGLDDFKRTAERMNVVGKAAKAAGLQYTYHNHNFEFVKMPDGGPGYDVLLKETDPELVKFEVDCGWMVVAGGNPPEYFAKYPGRFRMLHIKDFKPVAAPTTDLMGKGRPLGTDLGTGFIDYGPIFAAAKSVGIKHIFVEQEAPFAVSQMASAKVDYAYLQKWS</sequence>
<dbReference type="PANTHER" id="PTHR12110:SF41">
    <property type="entry name" value="INOSOSE DEHYDRATASE"/>
    <property type="match status" value="1"/>
</dbReference>
<reference evidence="3" key="1">
    <citation type="journal article" date="2019" name="Int. J. Syst. Evol. Microbiol.">
        <title>The Global Catalogue of Microorganisms (GCM) 10K type strain sequencing project: providing services to taxonomists for standard genome sequencing and annotation.</title>
        <authorList>
            <consortium name="The Broad Institute Genomics Platform"/>
            <consortium name="The Broad Institute Genome Sequencing Center for Infectious Disease"/>
            <person name="Wu L."/>
            <person name="Ma J."/>
        </authorList>
    </citation>
    <scope>NUCLEOTIDE SEQUENCE [LARGE SCALE GENOMIC DNA]</scope>
    <source>
        <strain evidence="3">JCM 4087</strain>
    </source>
</reference>
<dbReference type="InterPro" id="IPR050312">
    <property type="entry name" value="IolE/XylAMocC-like"/>
</dbReference>
<dbReference type="PROSITE" id="PS51318">
    <property type="entry name" value="TAT"/>
    <property type="match status" value="1"/>
</dbReference>
<comment type="caution">
    <text evidence="2">The sequence shown here is derived from an EMBL/GenBank/DDBJ whole genome shotgun (WGS) entry which is preliminary data.</text>
</comment>
<dbReference type="EMBL" id="JBHSPH010000001">
    <property type="protein sequence ID" value="MFC5860957.1"/>
    <property type="molecule type" value="Genomic_DNA"/>
</dbReference>
<proteinExistence type="predicted"/>
<dbReference type="InterPro" id="IPR019546">
    <property type="entry name" value="TAT_signal_bac_arc"/>
</dbReference>
<dbReference type="InterPro" id="IPR006311">
    <property type="entry name" value="TAT_signal"/>
</dbReference>
<evidence type="ECO:0000259" key="1">
    <source>
        <dbReference type="Pfam" id="PF01261"/>
    </source>
</evidence>
<evidence type="ECO:0000313" key="2">
    <source>
        <dbReference type="EMBL" id="MFC5860957.1"/>
    </source>
</evidence>
<organism evidence="2 3">
    <name type="scientific">Acidicapsa dinghuensis</name>
    <dbReference type="NCBI Taxonomy" id="2218256"/>
    <lineage>
        <taxon>Bacteria</taxon>
        <taxon>Pseudomonadati</taxon>
        <taxon>Acidobacteriota</taxon>
        <taxon>Terriglobia</taxon>
        <taxon>Terriglobales</taxon>
        <taxon>Acidobacteriaceae</taxon>
        <taxon>Acidicapsa</taxon>
    </lineage>
</organism>
<protein>
    <submittedName>
        <fullName evidence="2">TIM barrel protein</fullName>
    </submittedName>
</protein>